<accession>D1PGQ0</accession>
<name>D1PGQ0_9BACT</name>
<dbReference type="STRING" id="537011.PREVCOP_06413"/>
<organism evidence="1 2">
    <name type="scientific">Segatella copri DSM 18205</name>
    <dbReference type="NCBI Taxonomy" id="537011"/>
    <lineage>
        <taxon>Bacteria</taxon>
        <taxon>Pseudomonadati</taxon>
        <taxon>Bacteroidota</taxon>
        <taxon>Bacteroidia</taxon>
        <taxon>Bacteroidales</taxon>
        <taxon>Prevotellaceae</taxon>
        <taxon>Segatella</taxon>
    </lineage>
</organism>
<sequence length="82" mass="9400">MGAKLLKILQRVAKFKEFLRKKAFKGEKVKKPPMRDAPGALVGYRSSIPLLLTCVFTSLRCALYFTIFQCSFLFHNLKFLKG</sequence>
<proteinExistence type="predicted"/>
<dbReference type="PaxDb" id="537011-PREVCOP_06413"/>
<dbReference type="Proteomes" id="UP000004477">
    <property type="component" value="Unassembled WGS sequence"/>
</dbReference>
<evidence type="ECO:0000313" key="2">
    <source>
        <dbReference type="Proteomes" id="UP000004477"/>
    </source>
</evidence>
<keyword evidence="2" id="KW-1185">Reference proteome</keyword>
<gene>
    <name evidence="1" type="ORF">PREVCOP_06413</name>
</gene>
<dbReference type="HOGENOM" id="CLU_2555432_0_0_10"/>
<protein>
    <submittedName>
        <fullName evidence="1">Uncharacterized protein</fullName>
    </submittedName>
</protein>
<dbReference type="EMBL" id="ACBX02000046">
    <property type="protein sequence ID" value="EFB34104.1"/>
    <property type="molecule type" value="Genomic_DNA"/>
</dbReference>
<dbReference type="AlphaFoldDB" id="D1PGQ0"/>
<reference evidence="1" key="1">
    <citation type="submission" date="2009-11" db="EMBL/GenBank/DDBJ databases">
        <authorList>
            <person name="Weinstock G."/>
            <person name="Sodergren E."/>
            <person name="Clifton S."/>
            <person name="Fulton L."/>
            <person name="Fulton B."/>
            <person name="Courtney L."/>
            <person name="Fronick C."/>
            <person name="Harrison M."/>
            <person name="Strong C."/>
            <person name="Farmer C."/>
            <person name="Delahaunty K."/>
            <person name="Markovic C."/>
            <person name="Hall O."/>
            <person name="Minx P."/>
            <person name="Tomlinson C."/>
            <person name="Mitreva M."/>
            <person name="Nelson J."/>
            <person name="Hou S."/>
            <person name="Wollam A."/>
            <person name="Pepin K.H."/>
            <person name="Johnson M."/>
            <person name="Bhonagiri V."/>
            <person name="Nash W.E."/>
            <person name="Warren W."/>
            <person name="Chinwalla A."/>
            <person name="Mardis E.R."/>
            <person name="Wilson R.K."/>
        </authorList>
    </citation>
    <scope>NUCLEOTIDE SEQUENCE [LARGE SCALE GENOMIC DNA]</scope>
    <source>
        <strain evidence="1">DSM 18205</strain>
    </source>
</reference>
<evidence type="ECO:0000313" key="1">
    <source>
        <dbReference type="EMBL" id="EFB34104.1"/>
    </source>
</evidence>
<comment type="caution">
    <text evidence="1">The sequence shown here is derived from an EMBL/GenBank/DDBJ whole genome shotgun (WGS) entry which is preliminary data.</text>
</comment>